<protein>
    <submittedName>
        <fullName evidence="2">CoA-binding protein</fullName>
    </submittedName>
</protein>
<proteinExistence type="predicted"/>
<evidence type="ECO:0000259" key="1">
    <source>
        <dbReference type="SMART" id="SM00881"/>
    </source>
</evidence>
<organism evidence="2 3">
    <name type="scientific">Candidatus Acidifodinimicrobium mancum</name>
    <dbReference type="NCBI Taxonomy" id="2898728"/>
    <lineage>
        <taxon>Archaea</taxon>
        <taxon>Candidatus Parvarchaeota</taxon>
        <taxon>Candidatus Acidifodinimicrobiaceae</taxon>
        <taxon>Candidatus Acidifodinimicrobium</taxon>
    </lineage>
</organism>
<name>A0A8T3USM1_9ARCH</name>
<comment type="caution">
    <text evidence="2">The sequence shown here is derived from an EMBL/GenBank/DDBJ whole genome shotgun (WGS) entry which is preliminary data.</text>
</comment>
<dbReference type="Proteomes" id="UP000718571">
    <property type="component" value="Unassembled WGS sequence"/>
</dbReference>
<dbReference type="EMBL" id="JADFAR010000026">
    <property type="protein sequence ID" value="MBE5728651.1"/>
    <property type="molecule type" value="Genomic_DNA"/>
</dbReference>
<dbReference type="SMART" id="SM00881">
    <property type="entry name" value="CoA_binding"/>
    <property type="match status" value="1"/>
</dbReference>
<dbReference type="Pfam" id="PF13380">
    <property type="entry name" value="CoA_binding_2"/>
    <property type="match status" value="1"/>
</dbReference>
<sequence length="149" mass="16713">MDTGDACDFVPFKDKHSDVEIKDILSSYKVVCVVGASDTPGKAAHDVPAYLMSKGYTIIPVNPNHKAVLGVPSYKSIADVKQKIDIVEIFRPSNEVYKIVVDSIKKHPKVIWMQEEIYDKKAADLAERNGITVVFNRCMYKEHLRLFGA</sequence>
<dbReference type="PANTHER" id="PTHR33303:SF2">
    <property type="entry name" value="COA-BINDING DOMAIN-CONTAINING PROTEIN"/>
    <property type="match status" value="1"/>
</dbReference>
<evidence type="ECO:0000313" key="2">
    <source>
        <dbReference type="EMBL" id="MBE5728651.1"/>
    </source>
</evidence>
<dbReference type="InterPro" id="IPR003781">
    <property type="entry name" value="CoA-bd"/>
</dbReference>
<dbReference type="SUPFAM" id="SSF51735">
    <property type="entry name" value="NAD(P)-binding Rossmann-fold domains"/>
    <property type="match status" value="1"/>
</dbReference>
<dbReference type="InterPro" id="IPR036291">
    <property type="entry name" value="NAD(P)-bd_dom_sf"/>
</dbReference>
<dbReference type="PANTHER" id="PTHR33303">
    <property type="entry name" value="CYTOPLASMIC PROTEIN-RELATED"/>
    <property type="match status" value="1"/>
</dbReference>
<accession>A0A8T3USM1</accession>
<dbReference type="AlphaFoldDB" id="A0A8T3USM1"/>
<gene>
    <name evidence="2" type="ORF">IHE51_02210</name>
</gene>
<feature type="domain" description="CoA-binding" evidence="1">
    <location>
        <begin position="24"/>
        <end position="117"/>
    </location>
</feature>
<reference evidence="2 3" key="1">
    <citation type="submission" date="2020-09" db="EMBL/GenBank/DDBJ databases">
        <title>Genomic characterization of a novel Parvarchaeota family in acid mine drainage sediments.</title>
        <authorList>
            <person name="Luo Z.-H."/>
        </authorList>
    </citation>
    <scope>NUCLEOTIDE SEQUENCE [LARGE SCALE GENOMIC DNA]</scope>
    <source>
        <strain evidence="2">MAS1_bins.189</strain>
    </source>
</reference>
<dbReference type="Gene3D" id="3.40.50.720">
    <property type="entry name" value="NAD(P)-binding Rossmann-like Domain"/>
    <property type="match status" value="1"/>
</dbReference>
<evidence type="ECO:0000313" key="3">
    <source>
        <dbReference type="Proteomes" id="UP000718571"/>
    </source>
</evidence>